<dbReference type="InterPro" id="IPR029260">
    <property type="entry name" value="DSPn"/>
</dbReference>
<dbReference type="KEGG" id="tet:TTHERM_00688770"/>
<dbReference type="PROSITE" id="PS50056">
    <property type="entry name" value="TYR_PHOSPHATASE_2"/>
    <property type="match status" value="1"/>
</dbReference>
<dbReference type="GeneID" id="7836964"/>
<dbReference type="InterPro" id="IPR000340">
    <property type="entry name" value="Dual-sp_phosphatase_cat-dom"/>
</dbReference>
<dbReference type="PROSITE" id="PS50054">
    <property type="entry name" value="TYR_PHOSPHATASE_DUAL"/>
    <property type="match status" value="1"/>
</dbReference>
<dbReference type="SUPFAM" id="SSF52799">
    <property type="entry name" value="(Phosphotyrosine protein) phosphatases II"/>
    <property type="match status" value="2"/>
</dbReference>
<dbReference type="PANTHER" id="PTHR23339">
    <property type="entry name" value="TYROSINE SPECIFIC PROTEIN PHOSPHATASE AND DUAL SPECIFICITY PROTEIN PHOSPHATASE"/>
    <property type="match status" value="1"/>
</dbReference>
<dbReference type="GO" id="GO:0004725">
    <property type="term" value="F:protein tyrosine phosphatase activity"/>
    <property type="evidence" value="ECO:0007669"/>
    <property type="project" value="UniProtKB-EC"/>
</dbReference>
<dbReference type="FunFam" id="3.90.190.10:FF:000006">
    <property type="entry name" value="Dual specificity protein phosphatase CDC14B"/>
    <property type="match status" value="1"/>
</dbReference>
<dbReference type="RefSeq" id="XP_001026979.3">
    <property type="nucleotide sequence ID" value="XM_001026979.3"/>
</dbReference>
<dbReference type="InterPro" id="IPR050561">
    <property type="entry name" value="PTP"/>
</dbReference>
<evidence type="ECO:0000256" key="5">
    <source>
        <dbReference type="ARBA" id="ARBA00022912"/>
    </source>
</evidence>
<sequence>MASFQHNNECSQLNSSNEVNINIEIIKGKLYWISSMFPPTDVHYFNIDNKLKYLKYYKDFGPVCTANIVNFCRVVKRYLFQDQNYKDKPLFFHSSNEKEKQSNAALLISAFQVIVLNQSVENVWDKIKDLDLLSFRDASYNEVCNYQCTILDCLKAIKRAIDLGWFNVETFNIKEYEKLEDQESGNISVIIPNKIVALRGPVSEKNNEQNQIKTRYYRINPEQLIPQLKFIKVQTIVRCNSPEEYDKFIFAPHNIDHFDIPFPDGSCPKDDIIKSFIEIVDNSNGVVGVHCKAGLGRTGTLIACYAIQKYNFPAREIIAWIRLCRSGSILGKQQQFLLHYEQILKEQGIFKQENSSDSSDIESQKSGIEQVLSEKQVNNSANVQEQQLKQQNQKDKSQNNKKINIWSCFGGIFKKKNQEKTKINMDNIDFYKEEPNQAEKLIELQNKALSKKESQRKK</sequence>
<feature type="domain" description="Tyrosine-protein phosphatase" evidence="7">
    <location>
        <begin position="186"/>
        <end position="351"/>
    </location>
</feature>
<dbReference type="EC" id="3.1.3.48" evidence="2"/>
<keyword evidence="6" id="KW-0131">Cell cycle</keyword>
<dbReference type="InterPro" id="IPR000387">
    <property type="entry name" value="Tyr_Pase_dom"/>
</dbReference>
<organism evidence="9 10">
    <name type="scientific">Tetrahymena thermophila (strain SB210)</name>
    <dbReference type="NCBI Taxonomy" id="312017"/>
    <lineage>
        <taxon>Eukaryota</taxon>
        <taxon>Sar</taxon>
        <taxon>Alveolata</taxon>
        <taxon>Ciliophora</taxon>
        <taxon>Intramacronucleata</taxon>
        <taxon>Oligohymenophorea</taxon>
        <taxon>Hymenostomatida</taxon>
        <taxon>Tetrahymenina</taxon>
        <taxon>Tetrahymenidae</taxon>
        <taxon>Tetrahymena</taxon>
    </lineage>
</organism>
<evidence type="ECO:0000256" key="6">
    <source>
        <dbReference type="ARBA" id="ARBA00023306"/>
    </source>
</evidence>
<evidence type="ECO:0000256" key="1">
    <source>
        <dbReference type="ARBA" id="ARBA00007315"/>
    </source>
</evidence>
<reference evidence="10" key="1">
    <citation type="journal article" date="2006" name="PLoS Biol.">
        <title>Macronuclear genome sequence of the ciliate Tetrahymena thermophila, a model eukaryote.</title>
        <authorList>
            <person name="Eisen J.A."/>
            <person name="Coyne R.S."/>
            <person name="Wu M."/>
            <person name="Wu D."/>
            <person name="Thiagarajan M."/>
            <person name="Wortman J.R."/>
            <person name="Badger J.H."/>
            <person name="Ren Q."/>
            <person name="Amedeo P."/>
            <person name="Jones K.M."/>
            <person name="Tallon L.J."/>
            <person name="Delcher A.L."/>
            <person name="Salzberg S.L."/>
            <person name="Silva J.C."/>
            <person name="Haas B.J."/>
            <person name="Majoros W.H."/>
            <person name="Farzad M."/>
            <person name="Carlton J.M."/>
            <person name="Smith R.K. Jr."/>
            <person name="Garg J."/>
            <person name="Pearlman R.E."/>
            <person name="Karrer K.M."/>
            <person name="Sun L."/>
            <person name="Manning G."/>
            <person name="Elde N.C."/>
            <person name="Turkewitz A.P."/>
            <person name="Asai D.J."/>
            <person name="Wilkes D.E."/>
            <person name="Wang Y."/>
            <person name="Cai H."/>
            <person name="Collins K."/>
            <person name="Stewart B.A."/>
            <person name="Lee S.R."/>
            <person name="Wilamowska K."/>
            <person name="Weinberg Z."/>
            <person name="Ruzzo W.L."/>
            <person name="Wloga D."/>
            <person name="Gaertig J."/>
            <person name="Frankel J."/>
            <person name="Tsao C.-C."/>
            <person name="Gorovsky M.A."/>
            <person name="Keeling P.J."/>
            <person name="Waller R.F."/>
            <person name="Patron N.J."/>
            <person name="Cherry J.M."/>
            <person name="Stover N.A."/>
            <person name="Krieger C.J."/>
            <person name="del Toro C."/>
            <person name="Ryder H.F."/>
            <person name="Williamson S.C."/>
            <person name="Barbeau R.A."/>
            <person name="Hamilton E.P."/>
            <person name="Orias E."/>
        </authorList>
    </citation>
    <scope>NUCLEOTIDE SEQUENCE [LARGE SCALE GENOMIC DNA]</scope>
    <source>
        <strain evidence="10">SB210</strain>
    </source>
</reference>
<keyword evidence="4" id="KW-0378">Hydrolase</keyword>
<dbReference type="Pfam" id="PF00782">
    <property type="entry name" value="DSPc"/>
    <property type="match status" value="1"/>
</dbReference>
<evidence type="ECO:0000259" key="7">
    <source>
        <dbReference type="PROSITE" id="PS50054"/>
    </source>
</evidence>
<evidence type="ECO:0000313" key="10">
    <source>
        <dbReference type="Proteomes" id="UP000009168"/>
    </source>
</evidence>
<evidence type="ECO:0000259" key="8">
    <source>
        <dbReference type="PROSITE" id="PS50056"/>
    </source>
</evidence>
<dbReference type="InterPro" id="IPR003595">
    <property type="entry name" value="Tyr_Pase_cat"/>
</dbReference>
<dbReference type="SMART" id="SM00404">
    <property type="entry name" value="PTPc_motif"/>
    <property type="match status" value="1"/>
</dbReference>
<dbReference type="STRING" id="312017.I7MMU0"/>
<dbReference type="Gene3D" id="3.90.190.10">
    <property type="entry name" value="Protein tyrosine phosphatase superfamily"/>
    <property type="match status" value="2"/>
</dbReference>
<evidence type="ECO:0000313" key="9">
    <source>
        <dbReference type="EMBL" id="EAS06737.3"/>
    </source>
</evidence>
<dbReference type="InterPro" id="IPR029021">
    <property type="entry name" value="Prot-tyrosine_phosphatase-like"/>
</dbReference>
<dbReference type="CDD" id="cd17657">
    <property type="entry name" value="CDC14_N"/>
    <property type="match status" value="1"/>
</dbReference>
<dbReference type="CDD" id="cd14499">
    <property type="entry name" value="CDC14_C"/>
    <property type="match status" value="1"/>
</dbReference>
<dbReference type="GO" id="GO:0051301">
    <property type="term" value="P:cell division"/>
    <property type="evidence" value="ECO:0007669"/>
    <property type="project" value="UniProtKB-KW"/>
</dbReference>
<keyword evidence="3" id="KW-0132">Cell division</keyword>
<dbReference type="OrthoDB" id="5632at2759"/>
<evidence type="ECO:0000256" key="3">
    <source>
        <dbReference type="ARBA" id="ARBA00022618"/>
    </source>
</evidence>
<dbReference type="AlphaFoldDB" id="I7MMU0"/>
<dbReference type="Pfam" id="PF14671">
    <property type="entry name" value="DSPn"/>
    <property type="match status" value="1"/>
</dbReference>
<keyword evidence="5" id="KW-0904">Protein phosphatase</keyword>
<dbReference type="InParanoid" id="I7MMU0"/>
<protein>
    <recommendedName>
        <fullName evidence="2">protein-tyrosine-phosphatase</fullName>
        <ecNumber evidence="2">3.1.3.48</ecNumber>
    </recommendedName>
</protein>
<dbReference type="eggNOG" id="KOG1720">
    <property type="taxonomic scope" value="Eukaryota"/>
</dbReference>
<name>I7MMU0_TETTS</name>
<dbReference type="InterPro" id="IPR044506">
    <property type="entry name" value="CDC14_C"/>
</dbReference>
<dbReference type="PROSITE" id="PS00383">
    <property type="entry name" value="TYR_PHOSPHATASE_1"/>
    <property type="match status" value="1"/>
</dbReference>
<gene>
    <name evidence="9" type="ORF">TTHERM_00688770</name>
</gene>
<dbReference type="InterPro" id="IPR020422">
    <property type="entry name" value="TYR_PHOSPHATASE_DUAL_dom"/>
</dbReference>
<evidence type="ECO:0000256" key="2">
    <source>
        <dbReference type="ARBA" id="ARBA00013064"/>
    </source>
</evidence>
<feature type="domain" description="Tyrosine specific protein phosphatases" evidence="8">
    <location>
        <begin position="274"/>
        <end position="336"/>
    </location>
</feature>
<dbReference type="EMBL" id="GG662260">
    <property type="protein sequence ID" value="EAS06737.3"/>
    <property type="molecule type" value="Genomic_DNA"/>
</dbReference>
<proteinExistence type="inferred from homology"/>
<accession>I7MMU0</accession>
<dbReference type="InterPro" id="IPR016130">
    <property type="entry name" value="Tyr_Pase_AS"/>
</dbReference>
<comment type="similarity">
    <text evidence="1">Belongs to the protein-tyrosine phosphatase family. Non-receptor class CDC14 subfamily.</text>
</comment>
<dbReference type="SMART" id="SM00195">
    <property type="entry name" value="DSPc"/>
    <property type="match status" value="1"/>
</dbReference>
<dbReference type="Proteomes" id="UP000009168">
    <property type="component" value="Unassembled WGS sequence"/>
</dbReference>
<keyword evidence="10" id="KW-1185">Reference proteome</keyword>
<evidence type="ECO:0000256" key="4">
    <source>
        <dbReference type="ARBA" id="ARBA00022801"/>
    </source>
</evidence>